<keyword evidence="3" id="KW-1185">Reference proteome</keyword>
<comment type="caution">
    <text evidence="2">The sequence shown here is derived from an EMBL/GenBank/DDBJ whole genome shotgun (WGS) entry which is preliminary data.</text>
</comment>
<dbReference type="Proteomes" id="UP000284219">
    <property type="component" value="Unassembled WGS sequence"/>
</dbReference>
<protein>
    <submittedName>
        <fullName evidence="2">Uncharacterized protein</fullName>
    </submittedName>
</protein>
<proteinExistence type="predicted"/>
<evidence type="ECO:0000313" key="3">
    <source>
        <dbReference type="Proteomes" id="UP000284219"/>
    </source>
</evidence>
<feature type="region of interest" description="Disordered" evidence="1">
    <location>
        <begin position="1"/>
        <end position="22"/>
    </location>
</feature>
<feature type="compositionally biased region" description="Gly residues" evidence="1">
    <location>
        <begin position="1"/>
        <end position="10"/>
    </location>
</feature>
<evidence type="ECO:0000256" key="1">
    <source>
        <dbReference type="SAM" id="MobiDB-lite"/>
    </source>
</evidence>
<organism evidence="2 3">
    <name type="scientific">Ammoniphilus oxalaticus</name>
    <dbReference type="NCBI Taxonomy" id="66863"/>
    <lineage>
        <taxon>Bacteria</taxon>
        <taxon>Bacillati</taxon>
        <taxon>Bacillota</taxon>
        <taxon>Bacilli</taxon>
        <taxon>Bacillales</taxon>
        <taxon>Paenibacillaceae</taxon>
        <taxon>Aneurinibacillus group</taxon>
        <taxon>Ammoniphilus</taxon>
    </lineage>
</organism>
<dbReference type="EMBL" id="MCHY01000009">
    <property type="protein sequence ID" value="RKD23133.1"/>
    <property type="molecule type" value="Genomic_DNA"/>
</dbReference>
<feature type="region of interest" description="Disordered" evidence="1">
    <location>
        <begin position="91"/>
        <end position="115"/>
    </location>
</feature>
<accession>A0A419SH87</accession>
<name>A0A419SH87_9BACL</name>
<dbReference type="AlphaFoldDB" id="A0A419SH87"/>
<gene>
    <name evidence="2" type="ORF">BEP19_13010</name>
</gene>
<evidence type="ECO:0000313" key="2">
    <source>
        <dbReference type="EMBL" id="RKD23133.1"/>
    </source>
</evidence>
<sequence length="115" mass="12690">MGGRLIGGRSRGWDAGPGPRAEDLDEELGWWLERELRPLQMRIVAGRTLEREMRPLQNTQSLISIDSTLLTGVLTFTDADRCGANAGTGDATLTEHATPDSDRFNTPNGSFDLYR</sequence>
<reference evidence="2 3" key="1">
    <citation type="submission" date="2016-08" db="EMBL/GenBank/DDBJ databases">
        <title>Novel Firmicute Genomes.</title>
        <authorList>
            <person name="Poppleton D.I."/>
            <person name="Gribaldo S."/>
        </authorList>
    </citation>
    <scope>NUCLEOTIDE SEQUENCE [LARGE SCALE GENOMIC DNA]</scope>
    <source>
        <strain evidence="2 3">RAOx-1</strain>
    </source>
</reference>